<evidence type="ECO:0000256" key="1">
    <source>
        <dbReference type="ARBA" id="ARBA00001933"/>
    </source>
</evidence>
<evidence type="ECO:0000256" key="2">
    <source>
        <dbReference type="ARBA" id="ARBA00022793"/>
    </source>
</evidence>
<evidence type="ECO:0000256" key="8">
    <source>
        <dbReference type="RuleBase" id="RU003738"/>
    </source>
</evidence>
<dbReference type="GO" id="GO:0008836">
    <property type="term" value="F:diaminopimelate decarboxylase activity"/>
    <property type="evidence" value="ECO:0007669"/>
    <property type="project" value="UniProtKB-UniRule"/>
</dbReference>
<dbReference type="PRINTS" id="PR01181">
    <property type="entry name" value="DAPDCRBXLASE"/>
</dbReference>
<dbReference type="HAMAP" id="MF_02120">
    <property type="entry name" value="LysA"/>
    <property type="match status" value="1"/>
</dbReference>
<evidence type="ECO:0000256" key="4">
    <source>
        <dbReference type="ARBA" id="ARBA00023239"/>
    </source>
</evidence>
<organism evidence="10 11">
    <name type="scientific">Thomasclavelia spiroformis</name>
    <dbReference type="NCBI Taxonomy" id="29348"/>
    <lineage>
        <taxon>Bacteria</taxon>
        <taxon>Bacillati</taxon>
        <taxon>Bacillota</taxon>
        <taxon>Erysipelotrichia</taxon>
        <taxon>Erysipelotrichales</taxon>
        <taxon>Coprobacillaceae</taxon>
        <taxon>Thomasclavelia</taxon>
    </lineage>
</organism>
<evidence type="ECO:0000256" key="6">
    <source>
        <dbReference type="NCBIfam" id="TIGR01048"/>
    </source>
</evidence>
<accession>A0A1Y4QFZ5</accession>
<comment type="subunit">
    <text evidence="5">Homodimer.</text>
</comment>
<dbReference type="GO" id="GO:0009089">
    <property type="term" value="P:lysine biosynthetic process via diaminopimelate"/>
    <property type="evidence" value="ECO:0007669"/>
    <property type="project" value="UniProtKB-UniRule"/>
</dbReference>
<dbReference type="PANTHER" id="PTHR43727">
    <property type="entry name" value="DIAMINOPIMELATE DECARBOXYLASE"/>
    <property type="match status" value="1"/>
</dbReference>
<comment type="caution">
    <text evidence="10">The sequence shown here is derived from an EMBL/GenBank/DDBJ whole genome shotgun (WGS) entry which is preliminary data.</text>
</comment>
<protein>
    <recommendedName>
        <fullName evidence="5 6">Diaminopimelate decarboxylase</fullName>
        <shortName evidence="5">DAP decarboxylase</shortName>
        <shortName evidence="5">DAPDC</shortName>
        <ecNumber evidence="5 6">4.1.1.20</ecNumber>
    </recommendedName>
</protein>
<feature type="binding site" evidence="5">
    <location>
        <position position="390"/>
    </location>
    <ligand>
        <name>substrate</name>
    </ligand>
</feature>
<name>A0A1Y4QFZ5_9FIRM</name>
<evidence type="ECO:0000313" key="10">
    <source>
        <dbReference type="EMBL" id="OUQ04050.1"/>
    </source>
</evidence>
<reference evidence="11" key="1">
    <citation type="submission" date="2017-04" db="EMBL/GenBank/DDBJ databases">
        <title>Function of individual gut microbiota members based on whole genome sequencing of pure cultures obtained from chicken caecum.</title>
        <authorList>
            <person name="Medvecky M."/>
            <person name="Cejkova D."/>
            <person name="Polansky O."/>
            <person name="Karasova D."/>
            <person name="Kubasova T."/>
            <person name="Cizek A."/>
            <person name="Rychlik I."/>
        </authorList>
    </citation>
    <scope>NUCLEOTIDE SEQUENCE [LARGE SCALE GENOMIC DNA]</scope>
    <source>
        <strain evidence="11">An149</strain>
    </source>
</reference>
<dbReference type="InterPro" id="IPR000183">
    <property type="entry name" value="Orn/DAP/Arg_de-COase"/>
</dbReference>
<dbReference type="AlphaFoldDB" id="A0A1Y4QFZ5"/>
<gene>
    <name evidence="5" type="primary">lysA</name>
    <name evidence="10" type="ORF">B5E91_11800</name>
</gene>
<dbReference type="PANTHER" id="PTHR43727:SF2">
    <property type="entry name" value="GROUP IV DECARBOXYLASE"/>
    <property type="match status" value="1"/>
</dbReference>
<dbReference type="Gene3D" id="3.20.20.10">
    <property type="entry name" value="Alanine racemase"/>
    <property type="match status" value="1"/>
</dbReference>
<evidence type="ECO:0000256" key="3">
    <source>
        <dbReference type="ARBA" id="ARBA00022898"/>
    </source>
</evidence>
<feature type="binding site" evidence="5">
    <location>
        <position position="293"/>
    </location>
    <ligand>
        <name>substrate</name>
    </ligand>
</feature>
<feature type="binding site" evidence="5">
    <location>
        <position position="334"/>
    </location>
    <ligand>
        <name>substrate</name>
    </ligand>
</feature>
<comment type="catalytic activity">
    <reaction evidence="5 8">
        <text>meso-2,6-diaminopimelate + H(+) = L-lysine + CO2</text>
        <dbReference type="Rhea" id="RHEA:15101"/>
        <dbReference type="ChEBI" id="CHEBI:15378"/>
        <dbReference type="ChEBI" id="CHEBI:16526"/>
        <dbReference type="ChEBI" id="CHEBI:32551"/>
        <dbReference type="ChEBI" id="CHEBI:57791"/>
        <dbReference type="EC" id="4.1.1.20"/>
    </reaction>
</comment>
<dbReference type="EMBL" id="NFLB01000015">
    <property type="protein sequence ID" value="OUQ04050.1"/>
    <property type="molecule type" value="Genomic_DNA"/>
</dbReference>
<dbReference type="GO" id="GO:0030170">
    <property type="term" value="F:pyridoxal phosphate binding"/>
    <property type="evidence" value="ECO:0007669"/>
    <property type="project" value="UniProtKB-UniRule"/>
</dbReference>
<keyword evidence="3 5" id="KW-0663">Pyridoxal phosphate</keyword>
<feature type="binding site" evidence="5">
    <location>
        <position position="362"/>
    </location>
    <ligand>
        <name>substrate</name>
    </ligand>
</feature>
<dbReference type="NCBIfam" id="TIGR01048">
    <property type="entry name" value="lysA"/>
    <property type="match status" value="1"/>
</dbReference>
<feature type="binding site" evidence="5">
    <location>
        <position position="248"/>
    </location>
    <ligand>
        <name>pyridoxal 5'-phosphate</name>
        <dbReference type="ChEBI" id="CHEBI:597326"/>
    </ligand>
</feature>
<proteinExistence type="inferred from homology"/>
<feature type="binding site" evidence="5">
    <location>
        <position position="330"/>
    </location>
    <ligand>
        <name>substrate</name>
    </ligand>
</feature>
<evidence type="ECO:0000256" key="5">
    <source>
        <dbReference type="HAMAP-Rule" id="MF_02120"/>
    </source>
</evidence>
<dbReference type="UniPathway" id="UPA00034">
    <property type="reaction ID" value="UER00027"/>
</dbReference>
<dbReference type="SUPFAM" id="SSF50621">
    <property type="entry name" value="Alanine racemase C-terminal domain-like"/>
    <property type="match status" value="1"/>
</dbReference>
<dbReference type="PROSITE" id="PS00879">
    <property type="entry name" value="ODR_DC_2_2"/>
    <property type="match status" value="1"/>
</dbReference>
<feature type="active site" description="Proton donor" evidence="7">
    <location>
        <position position="361"/>
    </location>
</feature>
<comment type="cofactor">
    <cofactor evidence="1 5 7 8">
        <name>pyridoxal 5'-phosphate</name>
        <dbReference type="ChEBI" id="CHEBI:597326"/>
    </cofactor>
</comment>
<dbReference type="EC" id="4.1.1.20" evidence="5 6"/>
<dbReference type="FunFam" id="3.20.20.10:FF:000003">
    <property type="entry name" value="Diaminopimelate decarboxylase"/>
    <property type="match status" value="1"/>
</dbReference>
<dbReference type="InterPro" id="IPR029066">
    <property type="entry name" value="PLP-binding_barrel"/>
</dbReference>
<keyword evidence="2 5" id="KW-0210">Decarboxylase</keyword>
<comment type="similarity">
    <text evidence="5">Belongs to the Orn/Lys/Arg decarboxylase class-II family. LysA subfamily.</text>
</comment>
<keyword evidence="5 8" id="KW-0457">Lysine biosynthesis</keyword>
<feature type="binding site" evidence="5">
    <location>
        <position position="390"/>
    </location>
    <ligand>
        <name>pyridoxal 5'-phosphate</name>
        <dbReference type="ChEBI" id="CHEBI:597326"/>
    </ligand>
</feature>
<feature type="domain" description="Orn/DAP/Arg decarboxylase 2 N-terminal" evidence="9">
    <location>
        <begin position="40"/>
        <end position="296"/>
    </location>
</feature>
<comment type="function">
    <text evidence="5">Specifically catalyzes the decarboxylation of meso-diaminopimelate (meso-DAP) to L-lysine.</text>
</comment>
<evidence type="ECO:0000259" key="9">
    <source>
        <dbReference type="Pfam" id="PF02784"/>
    </source>
</evidence>
<feature type="binding site" evidence="5">
    <location>
        <begin position="290"/>
        <end position="293"/>
    </location>
    <ligand>
        <name>pyridoxal 5'-phosphate</name>
        <dbReference type="ChEBI" id="CHEBI:597326"/>
    </ligand>
</feature>
<evidence type="ECO:0000313" key="11">
    <source>
        <dbReference type="Proteomes" id="UP000196258"/>
    </source>
</evidence>
<dbReference type="InterPro" id="IPR022657">
    <property type="entry name" value="De-COase2_CS"/>
</dbReference>
<keyword evidence="4 5" id="KW-0456">Lyase</keyword>
<dbReference type="CDD" id="cd06828">
    <property type="entry name" value="PLPDE_III_DapDC"/>
    <property type="match status" value="1"/>
</dbReference>
<dbReference type="Proteomes" id="UP000196258">
    <property type="component" value="Unassembled WGS sequence"/>
</dbReference>
<dbReference type="Gene3D" id="2.40.37.10">
    <property type="entry name" value="Lyase, Ornithine Decarboxylase, Chain A, domain 1"/>
    <property type="match status" value="1"/>
</dbReference>
<evidence type="ECO:0000256" key="7">
    <source>
        <dbReference type="PIRSR" id="PIRSR600183-50"/>
    </source>
</evidence>
<dbReference type="RefSeq" id="WP_087257955.1">
    <property type="nucleotide sequence ID" value="NZ_CAMMFM010000014.1"/>
</dbReference>
<sequence length="435" mass="48675">MVLQTKFAQIKNNNLYIDEIKATDLVEKYGTPLYVMSEGHIRQQFNTLKTKMLEKYENTLPLFASKSFSCLAIYKIANEYGIGIDCVSAGEISIALKAGFDPKKIYFHGNNKLPSEIEYALSHGVENLVIDNFYEIELVQEIAKKLNIVVNGVIRITPGVYAGGHDYIRVGAKDTKFGFSSHDNTYLKAIKKVIDAPNINFDGIHCHVGSQIEEIQAYVLAMNKFVDIAYEIYDIFGITINKLNAGGGFGICYTKADKPLEFELVVDTIMDIITKGFEARNLKRPMVLVEPGRYCVGNAGITLYTVGSYKNIKDIRDYISVDGGMTDNIRSSLYAAKYDAIIANKAEMPADRLVTVAGKNCESGDILIKDIMLQDPKPGDILAMFSTGAYHYTMSSNYNQLPKPAVVFTYKGKSREVIRRQTFDDLVYYDVDSTY</sequence>
<dbReference type="Pfam" id="PF02784">
    <property type="entry name" value="Orn_Arg_deC_N"/>
    <property type="match status" value="1"/>
</dbReference>
<dbReference type="SUPFAM" id="SSF51419">
    <property type="entry name" value="PLP-binding barrel"/>
    <property type="match status" value="1"/>
</dbReference>
<dbReference type="PRINTS" id="PR01179">
    <property type="entry name" value="ODADCRBXLASE"/>
</dbReference>
<dbReference type="InterPro" id="IPR002986">
    <property type="entry name" value="DAP_deCOOHase_LysA"/>
</dbReference>
<dbReference type="InterPro" id="IPR022644">
    <property type="entry name" value="De-COase2_N"/>
</dbReference>
<keyword evidence="5" id="KW-0028">Amino-acid biosynthesis</keyword>
<dbReference type="InterPro" id="IPR009006">
    <property type="entry name" value="Ala_racemase/Decarboxylase_C"/>
</dbReference>
<feature type="modified residue" description="N6-(pyridoxal phosphate)lysine" evidence="5 7">
    <location>
        <position position="66"/>
    </location>
</feature>
<comment type="pathway">
    <text evidence="5 8">Amino-acid biosynthesis; L-lysine biosynthesis via DAP pathway; L-lysine from DL-2,6-diaminopimelate: step 1/1.</text>
</comment>